<accession>A0ABP7KG19</accession>
<comment type="caution">
    <text evidence="2">The sequence shown here is derived from an EMBL/GenBank/DDBJ whole genome shotgun (WGS) entry which is preliminary data.</text>
</comment>
<dbReference type="InterPro" id="IPR012312">
    <property type="entry name" value="Hemerythrin-like"/>
</dbReference>
<reference evidence="3" key="1">
    <citation type="journal article" date="2019" name="Int. J. Syst. Evol. Microbiol.">
        <title>The Global Catalogue of Microorganisms (GCM) 10K type strain sequencing project: providing services to taxonomists for standard genome sequencing and annotation.</title>
        <authorList>
            <consortium name="The Broad Institute Genomics Platform"/>
            <consortium name="The Broad Institute Genome Sequencing Center for Infectious Disease"/>
            <person name="Wu L."/>
            <person name="Ma J."/>
        </authorList>
    </citation>
    <scope>NUCLEOTIDE SEQUENCE [LARGE SCALE GENOMIC DNA]</scope>
    <source>
        <strain evidence="3">JCM 16578</strain>
    </source>
</reference>
<sequence>MGTDSSRADTRMMGIVHGALCRDLDRARTVLTAEPYPEHPRARALGEHVVWLMEVLHAHHTGEDEGLWPLVRERDPAAVPLLDSLDADHRRIEPAAEALTVAARRYAGSATGESRVELLAALDALTTVLVPHLEREVEQGMPVVAANLSRADWHAWDQKYNVKPKSFGQLGMEGHWLLDGLDPEGHRIVVHLVPPLPRFVLLHGFARAYRRRVAAWWRPQVPAQSAVER</sequence>
<dbReference type="Gene3D" id="1.20.120.520">
    <property type="entry name" value="nmb1532 protein domain like"/>
    <property type="match status" value="1"/>
</dbReference>
<keyword evidence="3" id="KW-1185">Reference proteome</keyword>
<proteinExistence type="predicted"/>
<dbReference type="RefSeq" id="WP_345550537.1">
    <property type="nucleotide sequence ID" value="NZ_BAAAZA010000012.1"/>
</dbReference>
<organism evidence="2 3">
    <name type="scientific">Streptomyces lannensis</name>
    <dbReference type="NCBI Taxonomy" id="766498"/>
    <lineage>
        <taxon>Bacteria</taxon>
        <taxon>Bacillati</taxon>
        <taxon>Actinomycetota</taxon>
        <taxon>Actinomycetes</taxon>
        <taxon>Kitasatosporales</taxon>
        <taxon>Streptomycetaceae</taxon>
        <taxon>Streptomyces</taxon>
    </lineage>
</organism>
<dbReference type="Proteomes" id="UP001501563">
    <property type="component" value="Unassembled WGS sequence"/>
</dbReference>
<evidence type="ECO:0000313" key="2">
    <source>
        <dbReference type="EMBL" id="GAA3874799.1"/>
    </source>
</evidence>
<gene>
    <name evidence="2" type="ORF">GCM10022207_45710</name>
</gene>
<evidence type="ECO:0000313" key="3">
    <source>
        <dbReference type="Proteomes" id="UP001501563"/>
    </source>
</evidence>
<name>A0ABP7KG19_9ACTN</name>
<feature type="domain" description="Hemerythrin-like" evidence="1">
    <location>
        <begin position="17"/>
        <end position="136"/>
    </location>
</feature>
<dbReference type="EMBL" id="BAAAZA010000012">
    <property type="protein sequence ID" value="GAA3874799.1"/>
    <property type="molecule type" value="Genomic_DNA"/>
</dbReference>
<evidence type="ECO:0000259" key="1">
    <source>
        <dbReference type="Pfam" id="PF01814"/>
    </source>
</evidence>
<dbReference type="Pfam" id="PF01814">
    <property type="entry name" value="Hemerythrin"/>
    <property type="match status" value="1"/>
</dbReference>
<protein>
    <recommendedName>
        <fullName evidence="1">Hemerythrin-like domain-containing protein</fullName>
    </recommendedName>
</protein>
<dbReference type="CDD" id="cd12108">
    <property type="entry name" value="Hr-like"/>
    <property type="match status" value="1"/>
</dbReference>